<dbReference type="NCBIfam" id="NF001843">
    <property type="entry name" value="PRK00567.1-4"/>
    <property type="match status" value="1"/>
</dbReference>
<evidence type="ECO:0000256" key="9">
    <source>
        <dbReference type="ARBA" id="ARBA00023303"/>
    </source>
</evidence>
<keyword evidence="9 10" id="KW-0407">Ion channel</keyword>
<dbReference type="PANTHER" id="PTHR30266">
    <property type="entry name" value="MECHANOSENSITIVE CHANNEL MSCL"/>
    <property type="match status" value="1"/>
</dbReference>
<evidence type="ECO:0000256" key="2">
    <source>
        <dbReference type="ARBA" id="ARBA00007254"/>
    </source>
</evidence>
<comment type="similarity">
    <text evidence="2 10">Belongs to the MscL family.</text>
</comment>
<dbReference type="InterPro" id="IPR037673">
    <property type="entry name" value="MSC/AndL"/>
</dbReference>
<dbReference type="Pfam" id="PF01741">
    <property type="entry name" value="MscL"/>
    <property type="match status" value="1"/>
</dbReference>
<comment type="subcellular location">
    <subcellularLocation>
        <location evidence="10">Cell inner membrane</location>
        <topology evidence="10">Multi-pass membrane protein</topology>
    </subcellularLocation>
    <subcellularLocation>
        <location evidence="1">Cell membrane</location>
        <topology evidence="1">Multi-pass membrane protein</topology>
    </subcellularLocation>
</comment>
<dbReference type="InterPro" id="IPR001185">
    <property type="entry name" value="MS_channel"/>
</dbReference>
<dbReference type="InterPro" id="IPR036019">
    <property type="entry name" value="MscL_channel"/>
</dbReference>
<name>A0ABP7PVG8_9GAMM</name>
<dbReference type="SUPFAM" id="SSF81330">
    <property type="entry name" value="Gated mechanosensitive channel"/>
    <property type="match status" value="1"/>
</dbReference>
<dbReference type="Gene3D" id="1.10.1200.120">
    <property type="entry name" value="Large-conductance mechanosensitive channel, MscL, domain 1"/>
    <property type="match status" value="1"/>
</dbReference>
<evidence type="ECO:0000313" key="11">
    <source>
        <dbReference type="EMBL" id="GAA3971995.1"/>
    </source>
</evidence>
<evidence type="ECO:0000256" key="5">
    <source>
        <dbReference type="ARBA" id="ARBA00022692"/>
    </source>
</evidence>
<keyword evidence="4 10" id="KW-1003">Cell membrane</keyword>
<sequence length="140" mass="15228">MKEFKAFAMRGNVVDLAIGIIIGAAFGKIVASFVADIIMPPIGILVGGVDFSDLAFTLLAASEGADAVVIRYGLFVQTIINFLIVAFAVFMLVKALNNMKKKEVETEKKPVEKSNQERLLEEIRDALKAGNEPTQRSDQP</sequence>
<dbReference type="PROSITE" id="PS01327">
    <property type="entry name" value="MSCL"/>
    <property type="match status" value="1"/>
</dbReference>
<feature type="transmembrane region" description="Helical" evidence="10">
    <location>
        <begin position="16"/>
        <end position="35"/>
    </location>
</feature>
<feature type="transmembrane region" description="Helical" evidence="10">
    <location>
        <begin position="74"/>
        <end position="93"/>
    </location>
</feature>
<reference evidence="12" key="1">
    <citation type="journal article" date="2019" name="Int. J. Syst. Evol. Microbiol.">
        <title>The Global Catalogue of Microorganisms (GCM) 10K type strain sequencing project: providing services to taxonomists for standard genome sequencing and annotation.</title>
        <authorList>
            <consortium name="The Broad Institute Genomics Platform"/>
            <consortium name="The Broad Institute Genome Sequencing Center for Infectious Disease"/>
            <person name="Wu L."/>
            <person name="Ma J."/>
        </authorList>
    </citation>
    <scope>NUCLEOTIDE SEQUENCE [LARGE SCALE GENOMIC DNA]</scope>
    <source>
        <strain evidence="12">JCM 17555</strain>
    </source>
</reference>
<accession>A0ABP7PVG8</accession>
<comment type="function">
    <text evidence="10">Channel that opens in response to stretch forces in the membrane lipid bilayer. May participate in the regulation of osmotic pressure changes within the cell.</text>
</comment>
<keyword evidence="5 10" id="KW-0812">Transmembrane</keyword>
<dbReference type="EMBL" id="BAABBO010000014">
    <property type="protein sequence ID" value="GAA3971995.1"/>
    <property type="molecule type" value="Genomic_DNA"/>
</dbReference>
<keyword evidence="12" id="KW-1185">Reference proteome</keyword>
<evidence type="ECO:0000313" key="12">
    <source>
        <dbReference type="Proteomes" id="UP001501337"/>
    </source>
</evidence>
<keyword evidence="8 10" id="KW-0472">Membrane</keyword>
<keyword evidence="6 10" id="KW-1133">Transmembrane helix</keyword>
<protein>
    <recommendedName>
        <fullName evidence="10">Large-conductance mechanosensitive channel</fullName>
    </recommendedName>
</protein>
<gene>
    <name evidence="10 11" type="primary">mscL</name>
    <name evidence="11" type="ORF">GCM10022278_31680</name>
</gene>
<organism evidence="11 12">
    <name type="scientific">Allohahella marinimesophila</name>
    <dbReference type="NCBI Taxonomy" id="1054972"/>
    <lineage>
        <taxon>Bacteria</taxon>
        <taxon>Pseudomonadati</taxon>
        <taxon>Pseudomonadota</taxon>
        <taxon>Gammaproteobacteria</taxon>
        <taxon>Oceanospirillales</taxon>
        <taxon>Hahellaceae</taxon>
        <taxon>Allohahella</taxon>
    </lineage>
</organism>
<proteinExistence type="inferred from homology"/>
<dbReference type="Proteomes" id="UP001501337">
    <property type="component" value="Unassembled WGS sequence"/>
</dbReference>
<evidence type="ECO:0000256" key="10">
    <source>
        <dbReference type="HAMAP-Rule" id="MF_00115"/>
    </source>
</evidence>
<dbReference type="PANTHER" id="PTHR30266:SF2">
    <property type="entry name" value="LARGE-CONDUCTANCE MECHANOSENSITIVE CHANNEL"/>
    <property type="match status" value="1"/>
</dbReference>
<evidence type="ECO:0000256" key="8">
    <source>
        <dbReference type="ARBA" id="ARBA00023136"/>
    </source>
</evidence>
<keyword evidence="3 10" id="KW-0813">Transport</keyword>
<dbReference type="PRINTS" id="PR01264">
    <property type="entry name" value="MECHCHANNEL"/>
</dbReference>
<evidence type="ECO:0000256" key="1">
    <source>
        <dbReference type="ARBA" id="ARBA00004651"/>
    </source>
</evidence>
<dbReference type="NCBIfam" id="TIGR00220">
    <property type="entry name" value="mscL"/>
    <property type="match status" value="1"/>
</dbReference>
<dbReference type="InterPro" id="IPR019823">
    <property type="entry name" value="Mechanosensitive_channel_CS"/>
</dbReference>
<evidence type="ECO:0000256" key="3">
    <source>
        <dbReference type="ARBA" id="ARBA00022448"/>
    </source>
</evidence>
<dbReference type="HAMAP" id="MF_00115">
    <property type="entry name" value="MscL"/>
    <property type="match status" value="1"/>
</dbReference>
<evidence type="ECO:0000256" key="6">
    <source>
        <dbReference type="ARBA" id="ARBA00022989"/>
    </source>
</evidence>
<evidence type="ECO:0000256" key="4">
    <source>
        <dbReference type="ARBA" id="ARBA00022475"/>
    </source>
</evidence>
<evidence type="ECO:0000256" key="7">
    <source>
        <dbReference type="ARBA" id="ARBA00023065"/>
    </source>
</evidence>
<keyword evidence="7 10" id="KW-0406">Ion transport</keyword>
<keyword evidence="10" id="KW-0997">Cell inner membrane</keyword>
<comment type="subunit">
    <text evidence="10">Homopentamer.</text>
</comment>
<comment type="caution">
    <text evidence="11">The sequence shown here is derived from an EMBL/GenBank/DDBJ whole genome shotgun (WGS) entry which is preliminary data.</text>
</comment>